<comment type="caution">
    <text evidence="2">The sequence shown here is derived from an EMBL/GenBank/DDBJ whole genome shotgun (WGS) entry which is preliminary data.</text>
</comment>
<reference evidence="2" key="2">
    <citation type="journal article" date="2024" name="Plant">
        <title>Genomic evolution and insights into agronomic trait innovations of Sesamum species.</title>
        <authorList>
            <person name="Miao H."/>
            <person name="Wang L."/>
            <person name="Qu L."/>
            <person name="Liu H."/>
            <person name="Sun Y."/>
            <person name="Le M."/>
            <person name="Wang Q."/>
            <person name="Wei S."/>
            <person name="Zheng Y."/>
            <person name="Lin W."/>
            <person name="Duan Y."/>
            <person name="Cao H."/>
            <person name="Xiong S."/>
            <person name="Wang X."/>
            <person name="Wei L."/>
            <person name="Li C."/>
            <person name="Ma Q."/>
            <person name="Ju M."/>
            <person name="Zhao R."/>
            <person name="Li G."/>
            <person name="Mu C."/>
            <person name="Tian Q."/>
            <person name="Mei H."/>
            <person name="Zhang T."/>
            <person name="Gao T."/>
            <person name="Zhang H."/>
        </authorList>
    </citation>
    <scope>NUCLEOTIDE SEQUENCE</scope>
    <source>
        <strain evidence="2">KEN1</strain>
    </source>
</reference>
<name>A0AAW2WEB0_9LAMI</name>
<organism evidence="2">
    <name type="scientific">Sesamum latifolium</name>
    <dbReference type="NCBI Taxonomy" id="2727402"/>
    <lineage>
        <taxon>Eukaryota</taxon>
        <taxon>Viridiplantae</taxon>
        <taxon>Streptophyta</taxon>
        <taxon>Embryophyta</taxon>
        <taxon>Tracheophyta</taxon>
        <taxon>Spermatophyta</taxon>
        <taxon>Magnoliopsida</taxon>
        <taxon>eudicotyledons</taxon>
        <taxon>Gunneridae</taxon>
        <taxon>Pentapetalae</taxon>
        <taxon>asterids</taxon>
        <taxon>lamiids</taxon>
        <taxon>Lamiales</taxon>
        <taxon>Pedaliaceae</taxon>
        <taxon>Sesamum</taxon>
    </lineage>
</organism>
<feature type="compositionally biased region" description="Polar residues" evidence="1">
    <location>
        <begin position="152"/>
        <end position="161"/>
    </location>
</feature>
<gene>
    <name evidence="2" type="ORF">Slati_2448300</name>
</gene>
<feature type="region of interest" description="Disordered" evidence="1">
    <location>
        <begin position="1"/>
        <end position="30"/>
    </location>
</feature>
<reference evidence="2" key="1">
    <citation type="submission" date="2020-06" db="EMBL/GenBank/DDBJ databases">
        <authorList>
            <person name="Li T."/>
            <person name="Hu X."/>
            <person name="Zhang T."/>
            <person name="Song X."/>
            <person name="Zhang H."/>
            <person name="Dai N."/>
            <person name="Sheng W."/>
            <person name="Hou X."/>
            <person name="Wei L."/>
        </authorList>
    </citation>
    <scope>NUCLEOTIDE SEQUENCE</scope>
    <source>
        <strain evidence="2">KEN1</strain>
        <tissue evidence="2">Leaf</tissue>
    </source>
</reference>
<dbReference type="EMBL" id="JACGWN010000008">
    <property type="protein sequence ID" value="KAL0439653.1"/>
    <property type="molecule type" value="Genomic_DNA"/>
</dbReference>
<feature type="compositionally biased region" description="Basic and acidic residues" evidence="1">
    <location>
        <begin position="64"/>
        <end position="73"/>
    </location>
</feature>
<evidence type="ECO:0000256" key="1">
    <source>
        <dbReference type="SAM" id="MobiDB-lite"/>
    </source>
</evidence>
<feature type="compositionally biased region" description="Basic and acidic residues" evidence="1">
    <location>
        <begin position="129"/>
        <end position="138"/>
    </location>
</feature>
<feature type="region of interest" description="Disordered" evidence="1">
    <location>
        <begin position="64"/>
        <end position="83"/>
    </location>
</feature>
<feature type="region of interest" description="Disordered" evidence="1">
    <location>
        <begin position="127"/>
        <end position="167"/>
    </location>
</feature>
<sequence>MEDAQASKREGRKREKKAKTRVLPKSQRWTSKIRSRQRVDMVYTPLTVPITQALMAVEGKDLLSRPRSYKDGPRQPNSDKFCRFRNDYGHTTKECRHLKSEIERLIQNGYLQEYVCWERARGTGPYQKYETDKGKEVKNPSPGSPVKDMPKTSMTKKTGSITRLGRE</sequence>
<feature type="compositionally biased region" description="Basic and acidic residues" evidence="1">
    <location>
        <begin position="1"/>
        <end position="13"/>
    </location>
</feature>
<accession>A0AAW2WEB0</accession>
<proteinExistence type="predicted"/>
<protein>
    <submittedName>
        <fullName evidence="2">Uncharacterized protein</fullName>
    </submittedName>
</protein>
<dbReference type="AlphaFoldDB" id="A0AAW2WEB0"/>
<evidence type="ECO:0000313" key="2">
    <source>
        <dbReference type="EMBL" id="KAL0439653.1"/>
    </source>
</evidence>